<dbReference type="AlphaFoldDB" id="A0A853BZX7"/>
<comment type="caution">
    <text evidence="3">The sequence shown here is derived from an EMBL/GenBank/DDBJ whole genome shotgun (WGS) entry which is preliminary data.</text>
</comment>
<feature type="transmembrane region" description="Helical" evidence="1">
    <location>
        <begin position="56"/>
        <end position="77"/>
    </location>
</feature>
<dbReference type="EMBL" id="JACCFP010000001">
    <property type="protein sequence ID" value="NYJ01530.1"/>
    <property type="molecule type" value="Genomic_DNA"/>
</dbReference>
<feature type="domain" description="Low molecular weight protein antigen 6 PH" evidence="2">
    <location>
        <begin position="78"/>
        <end position="147"/>
    </location>
</feature>
<evidence type="ECO:0000259" key="2">
    <source>
        <dbReference type="Pfam" id="PF10756"/>
    </source>
</evidence>
<sequence length="153" mass="16504">MPAGSDAAPAGVPDLPRTWRPVGPRIAAVVFSVVLIGAFLGLWYSFDEETKQAVTVLQRCTIGFFVFIGVALMYAMARSRITADERGLTVVNGYRKREYEWAEVVAVRMPPGAPWPTLDLADGNTVSAMGVHGSDGAPARRAVAEIRALLDRS</sequence>
<feature type="transmembrane region" description="Helical" evidence="1">
    <location>
        <begin position="26"/>
        <end position="44"/>
    </location>
</feature>
<proteinExistence type="predicted"/>
<organism evidence="3 4">
    <name type="scientific">Nocardioides thalensis</name>
    <dbReference type="NCBI Taxonomy" id="1914755"/>
    <lineage>
        <taxon>Bacteria</taxon>
        <taxon>Bacillati</taxon>
        <taxon>Actinomycetota</taxon>
        <taxon>Actinomycetes</taxon>
        <taxon>Propionibacteriales</taxon>
        <taxon>Nocardioidaceae</taxon>
        <taxon>Nocardioides</taxon>
    </lineage>
</organism>
<dbReference type="InterPro" id="IPR019692">
    <property type="entry name" value="CFP-6_PH"/>
</dbReference>
<dbReference type="Pfam" id="PF10756">
    <property type="entry name" value="bPH_6"/>
    <property type="match status" value="1"/>
</dbReference>
<protein>
    <recommendedName>
        <fullName evidence="2">Low molecular weight protein antigen 6 PH domain-containing protein</fullName>
    </recommendedName>
</protein>
<name>A0A853BZX7_9ACTN</name>
<gene>
    <name evidence="3" type="ORF">HNR19_002228</name>
</gene>
<keyword evidence="4" id="KW-1185">Reference proteome</keyword>
<reference evidence="3 4" key="1">
    <citation type="submission" date="2020-07" db="EMBL/GenBank/DDBJ databases">
        <title>Sequencing the genomes of 1000 actinobacteria strains.</title>
        <authorList>
            <person name="Klenk H.-P."/>
        </authorList>
    </citation>
    <scope>NUCLEOTIDE SEQUENCE [LARGE SCALE GENOMIC DNA]</scope>
    <source>
        <strain evidence="3 4">DSM 103833</strain>
    </source>
</reference>
<evidence type="ECO:0000256" key="1">
    <source>
        <dbReference type="SAM" id="Phobius"/>
    </source>
</evidence>
<evidence type="ECO:0000313" key="3">
    <source>
        <dbReference type="EMBL" id="NYJ01530.1"/>
    </source>
</evidence>
<evidence type="ECO:0000313" key="4">
    <source>
        <dbReference type="Proteomes" id="UP000530424"/>
    </source>
</evidence>
<keyword evidence="1" id="KW-0812">Transmembrane</keyword>
<keyword evidence="1" id="KW-0472">Membrane</keyword>
<accession>A0A853BZX7</accession>
<keyword evidence="1" id="KW-1133">Transmembrane helix</keyword>
<dbReference type="RefSeq" id="WP_179668004.1">
    <property type="nucleotide sequence ID" value="NZ_JACCFP010000001.1"/>
</dbReference>
<dbReference type="Proteomes" id="UP000530424">
    <property type="component" value="Unassembled WGS sequence"/>
</dbReference>